<comment type="cofactor">
    <cofactor evidence="1">
        <name>pyrroloquinoline quinone</name>
        <dbReference type="ChEBI" id="CHEBI:58442"/>
    </cofactor>
</comment>
<gene>
    <name evidence="5" type="ORF">METZ01_LOCUS385073</name>
</gene>
<dbReference type="Gene3D" id="2.140.10.10">
    <property type="entry name" value="Quinoprotein alcohol dehydrogenase-like superfamily"/>
    <property type="match status" value="1"/>
</dbReference>
<dbReference type="Pfam" id="PF01011">
    <property type="entry name" value="PQQ"/>
    <property type="match status" value="1"/>
</dbReference>
<evidence type="ECO:0000256" key="3">
    <source>
        <dbReference type="ARBA" id="ARBA00023002"/>
    </source>
</evidence>
<proteinExistence type="inferred from homology"/>
<dbReference type="AlphaFoldDB" id="A0A382UD69"/>
<dbReference type="GO" id="GO:0016491">
    <property type="term" value="F:oxidoreductase activity"/>
    <property type="evidence" value="ECO:0007669"/>
    <property type="project" value="UniProtKB-KW"/>
</dbReference>
<organism evidence="5">
    <name type="scientific">marine metagenome</name>
    <dbReference type="NCBI Taxonomy" id="408172"/>
    <lineage>
        <taxon>unclassified sequences</taxon>
        <taxon>metagenomes</taxon>
        <taxon>ecological metagenomes</taxon>
    </lineage>
</organism>
<evidence type="ECO:0000259" key="4">
    <source>
        <dbReference type="Pfam" id="PF01011"/>
    </source>
</evidence>
<feature type="non-terminal residue" evidence="5">
    <location>
        <position position="166"/>
    </location>
</feature>
<reference evidence="5" key="1">
    <citation type="submission" date="2018-05" db="EMBL/GenBank/DDBJ databases">
        <authorList>
            <person name="Lanie J.A."/>
            <person name="Ng W.-L."/>
            <person name="Kazmierczak K.M."/>
            <person name="Andrzejewski T.M."/>
            <person name="Davidsen T.M."/>
            <person name="Wayne K.J."/>
            <person name="Tettelin H."/>
            <person name="Glass J.I."/>
            <person name="Rusch D."/>
            <person name="Podicherti R."/>
            <person name="Tsui H.-C.T."/>
            <person name="Winkler M.E."/>
        </authorList>
    </citation>
    <scope>NUCLEOTIDE SEQUENCE</scope>
</reference>
<comment type="similarity">
    <text evidence="2">Belongs to the bacterial PQQ dehydrogenase family.</text>
</comment>
<evidence type="ECO:0000256" key="2">
    <source>
        <dbReference type="ARBA" id="ARBA00008156"/>
    </source>
</evidence>
<dbReference type="EMBL" id="UINC01143349">
    <property type="protein sequence ID" value="SVD32219.1"/>
    <property type="molecule type" value="Genomic_DNA"/>
</dbReference>
<name>A0A382UD69_9ZZZZ</name>
<sequence>MNGEWRYYGGDLGSTKYSPIDQIDRDNVGDLQIAWRWKTDNFGPRLDFYYQATPLMVGGVLYTTAGWSRNVVAIDAATGETLWLYRYDEGVRGDRAPVRAAAGRGVSYWTDGQGDERIILVTKGYMLVALNARTGLPIPTFGRQGIVDLYENLNEGLNRPTVEDGQ</sequence>
<protein>
    <recommendedName>
        <fullName evidence="4">Pyrrolo-quinoline quinone repeat domain-containing protein</fullName>
    </recommendedName>
</protein>
<accession>A0A382UD69</accession>
<keyword evidence="3" id="KW-0560">Oxidoreductase</keyword>
<dbReference type="SUPFAM" id="SSF50998">
    <property type="entry name" value="Quinoprotein alcohol dehydrogenase-like"/>
    <property type="match status" value="1"/>
</dbReference>
<feature type="domain" description="Pyrrolo-quinoline quinone repeat" evidence="4">
    <location>
        <begin position="5"/>
        <end position="155"/>
    </location>
</feature>
<evidence type="ECO:0000256" key="1">
    <source>
        <dbReference type="ARBA" id="ARBA00001931"/>
    </source>
</evidence>
<dbReference type="InterPro" id="IPR011047">
    <property type="entry name" value="Quinoprotein_ADH-like_sf"/>
</dbReference>
<evidence type="ECO:0000313" key="5">
    <source>
        <dbReference type="EMBL" id="SVD32219.1"/>
    </source>
</evidence>
<dbReference type="PANTHER" id="PTHR32303">
    <property type="entry name" value="QUINOPROTEIN ALCOHOL DEHYDROGENASE (CYTOCHROME C)"/>
    <property type="match status" value="1"/>
</dbReference>
<dbReference type="InterPro" id="IPR002372">
    <property type="entry name" value="PQQ_rpt_dom"/>
</dbReference>